<keyword evidence="3" id="KW-1185">Reference proteome</keyword>
<dbReference type="OrthoDB" id="3068459at2759"/>
<accession>A0A0D0C2U2</accession>
<proteinExistence type="predicted"/>
<gene>
    <name evidence="2" type="ORF">GYMLUDRAFT_87201</name>
</gene>
<organism evidence="2 3">
    <name type="scientific">Collybiopsis luxurians FD-317 M1</name>
    <dbReference type="NCBI Taxonomy" id="944289"/>
    <lineage>
        <taxon>Eukaryota</taxon>
        <taxon>Fungi</taxon>
        <taxon>Dikarya</taxon>
        <taxon>Basidiomycota</taxon>
        <taxon>Agaricomycotina</taxon>
        <taxon>Agaricomycetes</taxon>
        <taxon>Agaricomycetidae</taxon>
        <taxon>Agaricales</taxon>
        <taxon>Marasmiineae</taxon>
        <taxon>Omphalotaceae</taxon>
        <taxon>Collybiopsis</taxon>
        <taxon>Collybiopsis luxurians</taxon>
    </lineage>
</organism>
<evidence type="ECO:0000313" key="3">
    <source>
        <dbReference type="Proteomes" id="UP000053593"/>
    </source>
</evidence>
<feature type="region of interest" description="Disordered" evidence="1">
    <location>
        <begin position="1"/>
        <end position="25"/>
    </location>
</feature>
<evidence type="ECO:0000313" key="2">
    <source>
        <dbReference type="EMBL" id="KIK56634.1"/>
    </source>
</evidence>
<protein>
    <submittedName>
        <fullName evidence="2">Uncharacterized protein</fullName>
    </submittedName>
</protein>
<dbReference type="AlphaFoldDB" id="A0A0D0C2U2"/>
<dbReference type="Proteomes" id="UP000053593">
    <property type="component" value="Unassembled WGS sequence"/>
</dbReference>
<evidence type="ECO:0000256" key="1">
    <source>
        <dbReference type="SAM" id="MobiDB-lite"/>
    </source>
</evidence>
<sequence length="236" mass="24790">MSSSSPSSTSATPGSLSRLPSYASDADSISRARFNRAKRIPSNASSNHHMACISENDQHKITFCSSVTSTYTTVTFKAPETGFRHPNASAVFPGPGPESRLNTLEEEKDEIGAQVKNGGPLKGRNYKKILKKVIKLLQGVQKATGGSSDSGTLENGPHHTPTTVAANGINNNAKISASLLSCKGYFGRTRCGSNASKAATISMANLNRSNITLNHFAANGDHIGPGSGVNHAQPPR</sequence>
<feature type="compositionally biased region" description="Low complexity" evidence="1">
    <location>
        <begin position="1"/>
        <end position="17"/>
    </location>
</feature>
<reference evidence="2 3" key="1">
    <citation type="submission" date="2014-04" db="EMBL/GenBank/DDBJ databases">
        <title>Evolutionary Origins and Diversification of the Mycorrhizal Mutualists.</title>
        <authorList>
            <consortium name="DOE Joint Genome Institute"/>
            <consortium name="Mycorrhizal Genomics Consortium"/>
            <person name="Kohler A."/>
            <person name="Kuo A."/>
            <person name="Nagy L.G."/>
            <person name="Floudas D."/>
            <person name="Copeland A."/>
            <person name="Barry K.W."/>
            <person name="Cichocki N."/>
            <person name="Veneault-Fourrey C."/>
            <person name="LaButti K."/>
            <person name="Lindquist E.A."/>
            <person name="Lipzen A."/>
            <person name="Lundell T."/>
            <person name="Morin E."/>
            <person name="Murat C."/>
            <person name="Riley R."/>
            <person name="Ohm R."/>
            <person name="Sun H."/>
            <person name="Tunlid A."/>
            <person name="Henrissat B."/>
            <person name="Grigoriev I.V."/>
            <person name="Hibbett D.S."/>
            <person name="Martin F."/>
        </authorList>
    </citation>
    <scope>NUCLEOTIDE SEQUENCE [LARGE SCALE GENOMIC DNA]</scope>
    <source>
        <strain evidence="2 3">FD-317 M1</strain>
    </source>
</reference>
<name>A0A0D0C2U2_9AGAR</name>
<dbReference type="HOGENOM" id="CLU_1175544_0_0_1"/>
<dbReference type="EMBL" id="KN834796">
    <property type="protein sequence ID" value="KIK56634.1"/>
    <property type="molecule type" value="Genomic_DNA"/>
</dbReference>